<feature type="transmembrane region" description="Helical" evidence="1">
    <location>
        <begin position="200"/>
        <end position="216"/>
    </location>
</feature>
<keyword evidence="1" id="KW-0812">Transmembrane</keyword>
<protein>
    <submittedName>
        <fullName evidence="3">GGDEF domain-containing protein</fullName>
    </submittedName>
</protein>
<dbReference type="PANTHER" id="PTHR45138">
    <property type="entry name" value="REGULATORY COMPONENTS OF SENSORY TRANSDUCTION SYSTEM"/>
    <property type="match status" value="1"/>
</dbReference>
<feature type="transmembrane region" description="Helical" evidence="1">
    <location>
        <begin position="6"/>
        <end position="26"/>
    </location>
</feature>
<dbReference type="SMART" id="SM00267">
    <property type="entry name" value="GGDEF"/>
    <property type="match status" value="1"/>
</dbReference>
<feature type="transmembrane region" description="Helical" evidence="1">
    <location>
        <begin position="69"/>
        <end position="91"/>
    </location>
</feature>
<dbReference type="InterPro" id="IPR029787">
    <property type="entry name" value="Nucleotide_cyclase"/>
</dbReference>
<dbReference type="EMBL" id="CP017831">
    <property type="protein sequence ID" value="AOZ95736.1"/>
    <property type="molecule type" value="Genomic_DNA"/>
</dbReference>
<dbReference type="InterPro" id="IPR000160">
    <property type="entry name" value="GGDEF_dom"/>
</dbReference>
<name>A0A1D9NZC5_9FIRM</name>
<dbReference type="RefSeq" id="WP_071175479.1">
    <property type="nucleotide sequence ID" value="NZ_CP017831.1"/>
</dbReference>
<dbReference type="AlphaFoldDB" id="A0A1D9NZC5"/>
<dbReference type="Proteomes" id="UP000179284">
    <property type="component" value="Chromosome I"/>
</dbReference>
<evidence type="ECO:0000259" key="2">
    <source>
        <dbReference type="PROSITE" id="PS50887"/>
    </source>
</evidence>
<keyword evidence="4" id="KW-1185">Reference proteome</keyword>
<evidence type="ECO:0000256" key="1">
    <source>
        <dbReference type="SAM" id="Phobius"/>
    </source>
</evidence>
<dbReference type="InterPro" id="IPR050469">
    <property type="entry name" value="Diguanylate_Cyclase"/>
</dbReference>
<dbReference type="PANTHER" id="PTHR45138:SF9">
    <property type="entry name" value="DIGUANYLATE CYCLASE DGCM-RELATED"/>
    <property type="match status" value="1"/>
</dbReference>
<keyword evidence="1" id="KW-0472">Membrane</keyword>
<evidence type="ECO:0000313" key="4">
    <source>
        <dbReference type="Proteomes" id="UP000179284"/>
    </source>
</evidence>
<dbReference type="NCBIfam" id="TIGR00254">
    <property type="entry name" value="GGDEF"/>
    <property type="match status" value="1"/>
</dbReference>
<dbReference type="GO" id="GO:0052621">
    <property type="term" value="F:diguanylate cyclase activity"/>
    <property type="evidence" value="ECO:0007669"/>
    <property type="project" value="TreeGrafter"/>
</dbReference>
<feature type="domain" description="GGDEF" evidence="2">
    <location>
        <begin position="248"/>
        <end position="373"/>
    </location>
</feature>
<feature type="transmembrane region" description="Helical" evidence="1">
    <location>
        <begin position="38"/>
        <end position="57"/>
    </location>
</feature>
<evidence type="ECO:0000313" key="3">
    <source>
        <dbReference type="EMBL" id="AOZ95736.1"/>
    </source>
</evidence>
<dbReference type="OrthoDB" id="9804955at2"/>
<feature type="transmembrane region" description="Helical" evidence="1">
    <location>
        <begin position="178"/>
        <end position="194"/>
    </location>
</feature>
<feature type="transmembrane region" description="Helical" evidence="1">
    <location>
        <begin position="146"/>
        <end position="166"/>
    </location>
</feature>
<dbReference type="InterPro" id="IPR043128">
    <property type="entry name" value="Rev_trsase/Diguanyl_cyclase"/>
</dbReference>
<organism evidence="3 4">
    <name type="scientific">Butyrivibrio hungatei</name>
    <dbReference type="NCBI Taxonomy" id="185008"/>
    <lineage>
        <taxon>Bacteria</taxon>
        <taxon>Bacillati</taxon>
        <taxon>Bacillota</taxon>
        <taxon>Clostridia</taxon>
        <taxon>Lachnospirales</taxon>
        <taxon>Lachnospiraceae</taxon>
        <taxon>Butyrivibrio</taxon>
    </lineage>
</organism>
<sequence>MNILAVAIADCMGFILLIALLVSSRVRRAKRDLELKIFTYITILTMVSCVVDFFSFYSDGKPGKLWHFINVFANTFCFMSNPVFISCWCLYEDIKLYNSKARVKRIYTKAFIPAVIMVIVAFLNIFFPIIFYIDEANVYHRLNANYAFYVVDLGYLVMSIVILICYEKRYGKAKFFPLYLMMGPIVLGTGIQAMFYGVSLIWVSLAIGLTAIYMSLQNEFSYLDTLTGLYNRAYLDYQMDNFLKDKNAVIGAIMIDVDYFKSINDTLGHSAGDEALVDVARVIILSKPDKAIATRFAGDEFIVLVNNTSHYEMQNIIRNIREELKIFNENEGRHYKLSLSLGYAIYDVAKDDRDGFFRRMDDNMYEEKKLKHS</sequence>
<gene>
    <name evidence="3" type="ORF">bhn_I0702</name>
</gene>
<dbReference type="Pfam" id="PF00990">
    <property type="entry name" value="GGDEF"/>
    <property type="match status" value="1"/>
</dbReference>
<reference evidence="4" key="1">
    <citation type="submission" date="2016-10" db="EMBL/GenBank/DDBJ databases">
        <title>The complete genome sequence of the rumen bacterium Butyrivibrio hungatei MB2003.</title>
        <authorList>
            <person name="Palevich N."/>
            <person name="Kelly W.J."/>
            <person name="Leahy S.C."/>
            <person name="Altermann E."/>
            <person name="Rakonjac J."/>
            <person name="Attwood G.T."/>
        </authorList>
    </citation>
    <scope>NUCLEOTIDE SEQUENCE [LARGE SCALE GENOMIC DNA]</scope>
    <source>
        <strain evidence="4">MB2003</strain>
    </source>
</reference>
<feature type="transmembrane region" description="Helical" evidence="1">
    <location>
        <begin position="111"/>
        <end position="134"/>
    </location>
</feature>
<dbReference type="PROSITE" id="PS50887">
    <property type="entry name" value="GGDEF"/>
    <property type="match status" value="1"/>
</dbReference>
<proteinExistence type="predicted"/>
<dbReference type="KEGG" id="bhu:bhn_I0702"/>
<dbReference type="Gene3D" id="3.30.70.270">
    <property type="match status" value="1"/>
</dbReference>
<dbReference type="SUPFAM" id="SSF55073">
    <property type="entry name" value="Nucleotide cyclase"/>
    <property type="match status" value="1"/>
</dbReference>
<keyword evidence="1" id="KW-1133">Transmembrane helix</keyword>
<dbReference type="CDD" id="cd01949">
    <property type="entry name" value="GGDEF"/>
    <property type="match status" value="1"/>
</dbReference>
<accession>A0A1D9NZC5</accession>